<name>A0A813GBN0_POLGL</name>
<protein>
    <submittedName>
        <fullName evidence="2">Uncharacterized protein</fullName>
    </submittedName>
</protein>
<dbReference type="Proteomes" id="UP000654075">
    <property type="component" value="Unassembled WGS sequence"/>
</dbReference>
<feature type="non-terminal residue" evidence="2">
    <location>
        <position position="157"/>
    </location>
</feature>
<dbReference type="EMBL" id="CAJNNV010027956">
    <property type="protein sequence ID" value="CAE8622362.1"/>
    <property type="molecule type" value="Genomic_DNA"/>
</dbReference>
<accession>A0A813GBN0</accession>
<sequence length="157" mass="17446">IDEPWSRIIPGTRLLNASDEWWTRSKVRAYCPPLSIQSLTAVIKEQGWPVSSSQRAAAVADASSCAKASASGIFPQIWCELVVASRRTIGPLTARSGWTFRTSLFRWLWPGASDLVFLDVHFALLVGPLVLLVLTKTMFRFLTLRCSPRLSGKAKQE</sequence>
<evidence type="ECO:0000313" key="3">
    <source>
        <dbReference type="Proteomes" id="UP000654075"/>
    </source>
</evidence>
<keyword evidence="3" id="KW-1185">Reference proteome</keyword>
<keyword evidence="1" id="KW-0812">Transmembrane</keyword>
<proteinExistence type="predicted"/>
<feature type="transmembrane region" description="Helical" evidence="1">
    <location>
        <begin position="115"/>
        <end position="135"/>
    </location>
</feature>
<keyword evidence="1" id="KW-0472">Membrane</keyword>
<keyword evidence="1" id="KW-1133">Transmembrane helix</keyword>
<evidence type="ECO:0000256" key="1">
    <source>
        <dbReference type="SAM" id="Phobius"/>
    </source>
</evidence>
<evidence type="ECO:0000313" key="2">
    <source>
        <dbReference type="EMBL" id="CAE8622362.1"/>
    </source>
</evidence>
<gene>
    <name evidence="2" type="ORF">PGLA1383_LOCUS39817</name>
</gene>
<dbReference type="AlphaFoldDB" id="A0A813GBN0"/>
<reference evidence="2" key="1">
    <citation type="submission" date="2021-02" db="EMBL/GenBank/DDBJ databases">
        <authorList>
            <person name="Dougan E. K."/>
            <person name="Rhodes N."/>
            <person name="Thang M."/>
            <person name="Chan C."/>
        </authorList>
    </citation>
    <scope>NUCLEOTIDE SEQUENCE</scope>
</reference>
<comment type="caution">
    <text evidence="2">The sequence shown here is derived from an EMBL/GenBank/DDBJ whole genome shotgun (WGS) entry which is preliminary data.</text>
</comment>
<organism evidence="2 3">
    <name type="scientific">Polarella glacialis</name>
    <name type="common">Dinoflagellate</name>
    <dbReference type="NCBI Taxonomy" id="89957"/>
    <lineage>
        <taxon>Eukaryota</taxon>
        <taxon>Sar</taxon>
        <taxon>Alveolata</taxon>
        <taxon>Dinophyceae</taxon>
        <taxon>Suessiales</taxon>
        <taxon>Suessiaceae</taxon>
        <taxon>Polarella</taxon>
    </lineage>
</organism>